<accession>A0ABY5NK78</accession>
<evidence type="ECO:0000313" key="1">
    <source>
        <dbReference type="EMBL" id="UUT35578.1"/>
    </source>
</evidence>
<evidence type="ECO:0008006" key="3">
    <source>
        <dbReference type="Google" id="ProtNLM"/>
    </source>
</evidence>
<dbReference type="RefSeq" id="WP_259612187.1">
    <property type="nucleotide sequence ID" value="NZ_CP091139.2"/>
</dbReference>
<proteinExistence type="predicted"/>
<name>A0ABY5NK78_9MICO</name>
<dbReference type="EMBL" id="CP091139">
    <property type="protein sequence ID" value="UUT35578.1"/>
    <property type="molecule type" value="Genomic_DNA"/>
</dbReference>
<protein>
    <recommendedName>
        <fullName evidence="3">Nuclear transport factor 2 family protein</fullName>
    </recommendedName>
</protein>
<dbReference type="Proteomes" id="UP001054811">
    <property type="component" value="Chromosome"/>
</dbReference>
<organism evidence="1 2">
    <name type="scientific">Microbacterium elymi</name>
    <dbReference type="NCBI Taxonomy" id="2909587"/>
    <lineage>
        <taxon>Bacteria</taxon>
        <taxon>Bacillati</taxon>
        <taxon>Actinomycetota</taxon>
        <taxon>Actinomycetes</taxon>
        <taxon>Micrococcales</taxon>
        <taxon>Microbacteriaceae</taxon>
        <taxon>Microbacterium</taxon>
    </lineage>
</organism>
<evidence type="ECO:0000313" key="2">
    <source>
        <dbReference type="Proteomes" id="UP001054811"/>
    </source>
</evidence>
<sequence>MPAAGTFAATGGVIVATAHGTDAEGHSAAFTYRADDWALRGEIVFDGAEMQLAVR</sequence>
<keyword evidence="2" id="KW-1185">Reference proteome</keyword>
<gene>
    <name evidence="1" type="ORF">L2X98_19875</name>
</gene>
<reference evidence="1" key="1">
    <citation type="submission" date="2022-01" db="EMBL/GenBank/DDBJ databases">
        <title>Microbacterium eymi and Microbacterium rhizovicinus sp. nov., isolated from the rhizospheric soil of Elymus tsukushiensis, a plant native to the Dokdo Islands, Republic of Korea.</title>
        <authorList>
            <person name="Hwang Y.J."/>
        </authorList>
    </citation>
    <scope>NUCLEOTIDE SEQUENCE</scope>
    <source>
        <strain evidence="1">KUDC0405</strain>
    </source>
</reference>